<dbReference type="STRING" id="617002.SAMN05660653_00362"/>
<evidence type="ECO:0000256" key="13">
    <source>
        <dbReference type="SAM" id="Phobius"/>
    </source>
</evidence>
<reference evidence="14 15" key="1">
    <citation type="submission" date="2016-10" db="EMBL/GenBank/DDBJ databases">
        <authorList>
            <person name="de Groot N.N."/>
        </authorList>
    </citation>
    <scope>NUCLEOTIDE SEQUENCE [LARGE SCALE GENOMIC DNA]</scope>
    <source>
        <strain evidence="14 15">ASO4-2</strain>
    </source>
</reference>
<dbReference type="Pfam" id="PF02386">
    <property type="entry name" value="TrkH"/>
    <property type="match status" value="1"/>
</dbReference>
<keyword evidence="4" id="KW-1003">Cell membrane</keyword>
<organism evidence="14 15">
    <name type="scientific">Desulfonatronum thiosulfatophilum</name>
    <dbReference type="NCBI Taxonomy" id="617002"/>
    <lineage>
        <taxon>Bacteria</taxon>
        <taxon>Pseudomonadati</taxon>
        <taxon>Thermodesulfobacteriota</taxon>
        <taxon>Desulfovibrionia</taxon>
        <taxon>Desulfovibrionales</taxon>
        <taxon>Desulfonatronaceae</taxon>
        <taxon>Desulfonatronum</taxon>
    </lineage>
</organism>
<evidence type="ECO:0000256" key="5">
    <source>
        <dbReference type="ARBA" id="ARBA00022519"/>
    </source>
</evidence>
<dbReference type="GO" id="GO:0015379">
    <property type="term" value="F:potassium:chloride symporter activity"/>
    <property type="evidence" value="ECO:0007669"/>
    <property type="project" value="InterPro"/>
</dbReference>
<feature type="binding site" evidence="12">
    <location>
        <position position="111"/>
    </location>
    <ligand>
        <name>K(+)</name>
        <dbReference type="ChEBI" id="CHEBI:29103"/>
    </ligand>
</feature>
<dbReference type="InterPro" id="IPR004772">
    <property type="entry name" value="TrkH"/>
</dbReference>
<feature type="transmembrane region" description="Helical" evidence="13">
    <location>
        <begin position="235"/>
        <end position="254"/>
    </location>
</feature>
<evidence type="ECO:0000256" key="10">
    <source>
        <dbReference type="ARBA" id="ARBA00023065"/>
    </source>
</evidence>
<dbReference type="OrthoDB" id="9810952at2"/>
<feature type="transmembrane region" description="Helical" evidence="13">
    <location>
        <begin position="334"/>
        <end position="352"/>
    </location>
</feature>
<dbReference type="GO" id="GO:0046872">
    <property type="term" value="F:metal ion binding"/>
    <property type="evidence" value="ECO:0007669"/>
    <property type="project" value="UniProtKB-KW"/>
</dbReference>
<evidence type="ECO:0000256" key="12">
    <source>
        <dbReference type="PIRSR" id="PIRSR006247-1"/>
    </source>
</evidence>
<keyword evidence="8 12" id="KW-0630">Potassium</keyword>
<feature type="binding site" evidence="12">
    <location>
        <position position="317"/>
    </location>
    <ligand>
        <name>K(+)</name>
        <dbReference type="ChEBI" id="CHEBI:29103"/>
    </ligand>
</feature>
<dbReference type="InterPro" id="IPR003445">
    <property type="entry name" value="Cat_transpt"/>
</dbReference>
<evidence type="ECO:0000256" key="6">
    <source>
        <dbReference type="ARBA" id="ARBA00022538"/>
    </source>
</evidence>
<keyword evidence="5" id="KW-0997">Cell inner membrane</keyword>
<dbReference type="RefSeq" id="WP_092116642.1">
    <property type="nucleotide sequence ID" value="NZ_FMXO01000002.1"/>
</dbReference>
<feature type="transmembrane region" description="Helical" evidence="13">
    <location>
        <begin position="457"/>
        <end position="481"/>
    </location>
</feature>
<dbReference type="PANTHER" id="PTHR32024">
    <property type="entry name" value="TRK SYSTEM POTASSIUM UPTAKE PROTEIN TRKG-RELATED"/>
    <property type="match status" value="1"/>
</dbReference>
<evidence type="ECO:0000313" key="15">
    <source>
        <dbReference type="Proteomes" id="UP000198771"/>
    </source>
</evidence>
<comment type="subcellular location">
    <subcellularLocation>
        <location evidence="1">Cell inner membrane</location>
        <topology evidence="1">Multi-pass membrane protein</topology>
    </subcellularLocation>
</comment>
<dbReference type="GO" id="GO:0005886">
    <property type="term" value="C:plasma membrane"/>
    <property type="evidence" value="ECO:0007669"/>
    <property type="project" value="UniProtKB-SubCell"/>
</dbReference>
<feature type="transmembrane region" description="Helical" evidence="13">
    <location>
        <begin position="179"/>
        <end position="200"/>
    </location>
</feature>
<feature type="transmembrane region" description="Helical" evidence="13">
    <location>
        <begin position="274"/>
        <end position="293"/>
    </location>
</feature>
<accession>A0A1G6AI02</accession>
<keyword evidence="7 13" id="KW-0812">Transmembrane</keyword>
<comment type="similarity">
    <text evidence="2">Belongs to the TrkH potassium transport family.</text>
</comment>
<feature type="transmembrane region" description="Helical" evidence="13">
    <location>
        <begin position="69"/>
        <end position="91"/>
    </location>
</feature>
<evidence type="ECO:0000256" key="4">
    <source>
        <dbReference type="ARBA" id="ARBA00022475"/>
    </source>
</evidence>
<evidence type="ECO:0000256" key="3">
    <source>
        <dbReference type="ARBA" id="ARBA00022448"/>
    </source>
</evidence>
<name>A0A1G6AI02_9BACT</name>
<keyword evidence="12" id="KW-0479">Metal-binding</keyword>
<sequence>MHWRGVFSFTGAIIAAVGLFMFPALLCSLYYQDSGTSALLGSMICVTALGLALFLGWRKHAPETVTSREAILIVALCWISAGFFGAMPFYFGGVFDTFSDAFFESVSGMTTTGSSVLTDIEAVAPGLLFWRSMTQWLGGMGIIVLSVAVLPILGVGGMHLYRTEFSGGRQDRIKPRVRAAALTLWKVYLLFTVVLAILLFLGGMTVFDALCHTFTTIATGGYSTKNLSMGHYQSAYLHLVVTVFMFLGAMSFALHYQALRGKPLALWRNSEARFFFFLILATVAIIALHLWLVQAYASPVDALLASAFNLVSIITTTGFATADFETWPPLAKGILFLAMFVGGCAGSTSGGVKCMRIQLMFKHIFRECFRIIHPHAVVQVKMDRKVVEENVLAGVWGFLGLFAVLYIAASLLLTAMGLDMTTAFTASIAAMGNIGPGFGSVGPAENFAHLPTAAKWLLSWCMLLGRLELYAMIIFLVPAFWKR</sequence>
<feature type="transmembrane region" description="Helical" evidence="13">
    <location>
        <begin position="391"/>
        <end position="413"/>
    </location>
</feature>
<evidence type="ECO:0000256" key="1">
    <source>
        <dbReference type="ARBA" id="ARBA00004429"/>
    </source>
</evidence>
<keyword evidence="15" id="KW-1185">Reference proteome</keyword>
<feature type="binding site" evidence="12">
    <location>
        <position position="112"/>
    </location>
    <ligand>
        <name>K(+)</name>
        <dbReference type="ChEBI" id="CHEBI:29103"/>
    </ligand>
</feature>
<keyword evidence="9 13" id="KW-1133">Transmembrane helix</keyword>
<evidence type="ECO:0000256" key="9">
    <source>
        <dbReference type="ARBA" id="ARBA00022989"/>
    </source>
</evidence>
<feature type="transmembrane region" description="Helical" evidence="13">
    <location>
        <begin position="136"/>
        <end position="158"/>
    </location>
</feature>
<protein>
    <submittedName>
        <fullName evidence="14">Trk system potassium uptake protein TrkH</fullName>
    </submittedName>
</protein>
<gene>
    <name evidence="14" type="ORF">SAMN05660653_00362</name>
</gene>
<feature type="binding site" evidence="12">
    <location>
        <position position="316"/>
    </location>
    <ligand>
        <name>K(+)</name>
        <dbReference type="ChEBI" id="CHEBI:29103"/>
    </ligand>
</feature>
<feature type="binding site" evidence="12">
    <location>
        <position position="220"/>
    </location>
    <ligand>
        <name>K(+)</name>
        <dbReference type="ChEBI" id="CHEBI:29103"/>
    </ligand>
</feature>
<dbReference type="NCBIfam" id="TIGR00933">
    <property type="entry name" value="2a38"/>
    <property type="match status" value="1"/>
</dbReference>
<keyword evidence="10" id="KW-0406">Ion transport</keyword>
<dbReference type="Proteomes" id="UP000198771">
    <property type="component" value="Unassembled WGS sequence"/>
</dbReference>
<evidence type="ECO:0000256" key="11">
    <source>
        <dbReference type="ARBA" id="ARBA00023136"/>
    </source>
</evidence>
<evidence type="ECO:0000313" key="14">
    <source>
        <dbReference type="EMBL" id="SDB08048.1"/>
    </source>
</evidence>
<proteinExistence type="inferred from homology"/>
<keyword evidence="6" id="KW-0633">Potassium transport</keyword>
<evidence type="ECO:0000256" key="2">
    <source>
        <dbReference type="ARBA" id="ARBA00009137"/>
    </source>
</evidence>
<keyword evidence="3" id="KW-0813">Transport</keyword>
<dbReference type="AlphaFoldDB" id="A0A1G6AI02"/>
<feature type="transmembrane region" description="Helical" evidence="13">
    <location>
        <begin position="37"/>
        <end position="57"/>
    </location>
</feature>
<evidence type="ECO:0000256" key="8">
    <source>
        <dbReference type="ARBA" id="ARBA00022958"/>
    </source>
</evidence>
<dbReference type="PIRSF" id="PIRSF006247">
    <property type="entry name" value="TrkH"/>
    <property type="match status" value="1"/>
</dbReference>
<feature type="transmembrane region" description="Helical" evidence="13">
    <location>
        <begin position="7"/>
        <end position="31"/>
    </location>
</feature>
<keyword evidence="11 13" id="KW-0472">Membrane</keyword>
<dbReference type="PANTHER" id="PTHR32024:SF2">
    <property type="entry name" value="TRK SYSTEM POTASSIUM UPTAKE PROTEIN TRKG-RELATED"/>
    <property type="match status" value="1"/>
</dbReference>
<feature type="binding site" evidence="12">
    <location>
        <position position="433"/>
    </location>
    <ligand>
        <name>K(+)</name>
        <dbReference type="ChEBI" id="CHEBI:29103"/>
    </ligand>
</feature>
<dbReference type="EMBL" id="FMXO01000002">
    <property type="protein sequence ID" value="SDB08048.1"/>
    <property type="molecule type" value="Genomic_DNA"/>
</dbReference>
<evidence type="ECO:0000256" key="7">
    <source>
        <dbReference type="ARBA" id="ARBA00022692"/>
    </source>
</evidence>